<gene>
    <name evidence="1" type="ORF">EB796_000337</name>
</gene>
<reference evidence="1" key="1">
    <citation type="submission" date="2020-06" db="EMBL/GenBank/DDBJ databases">
        <title>Draft genome of Bugula neritina, a colonial animal packing powerful symbionts and potential medicines.</title>
        <authorList>
            <person name="Rayko M."/>
        </authorList>
    </citation>
    <scope>NUCLEOTIDE SEQUENCE [LARGE SCALE GENOMIC DNA]</scope>
    <source>
        <strain evidence="1">Kwan_BN1</strain>
    </source>
</reference>
<proteinExistence type="predicted"/>
<dbReference type="Proteomes" id="UP000593567">
    <property type="component" value="Unassembled WGS sequence"/>
</dbReference>
<accession>A0A7J7KTE6</accession>
<dbReference type="EMBL" id="VXIV02000055">
    <property type="protein sequence ID" value="KAF6041383.1"/>
    <property type="molecule type" value="Genomic_DNA"/>
</dbReference>
<evidence type="ECO:0000313" key="2">
    <source>
        <dbReference type="Proteomes" id="UP000593567"/>
    </source>
</evidence>
<comment type="caution">
    <text evidence="1">The sequence shown here is derived from an EMBL/GenBank/DDBJ whole genome shotgun (WGS) entry which is preliminary data.</text>
</comment>
<protein>
    <submittedName>
        <fullName evidence="1">Uncharacterized protein</fullName>
    </submittedName>
</protein>
<sequence length="190" mass="21570">MIVVIMVMLAKVLCYVHIPFKVNVLILHYNKFLFCSVLLAAKRSFTYARFGNQSLMESERNISSACILLYHDIAAEVRFSSQVRFVARLKNINHVTQTLSFGCPEHDRCDLKLTLSGSLQFAETHGLLSKGDLMEVVGTINMQQDFPVSEDLYCECLILRNVNGMDYNKYKKSLKLLGENGGSNFNMEKV</sequence>
<name>A0A7J7KTE6_BUGNE</name>
<evidence type="ECO:0000313" key="1">
    <source>
        <dbReference type="EMBL" id="KAF6041383.1"/>
    </source>
</evidence>
<keyword evidence="2" id="KW-1185">Reference proteome</keyword>
<organism evidence="1 2">
    <name type="scientific">Bugula neritina</name>
    <name type="common">Brown bryozoan</name>
    <name type="synonym">Sertularia neritina</name>
    <dbReference type="NCBI Taxonomy" id="10212"/>
    <lineage>
        <taxon>Eukaryota</taxon>
        <taxon>Metazoa</taxon>
        <taxon>Spiralia</taxon>
        <taxon>Lophotrochozoa</taxon>
        <taxon>Bryozoa</taxon>
        <taxon>Gymnolaemata</taxon>
        <taxon>Cheilostomatida</taxon>
        <taxon>Flustrina</taxon>
        <taxon>Buguloidea</taxon>
        <taxon>Bugulidae</taxon>
        <taxon>Bugula</taxon>
    </lineage>
</organism>
<dbReference type="AlphaFoldDB" id="A0A7J7KTE6"/>